<dbReference type="EMBL" id="JN885995">
    <property type="protein sequence ID" value="AEX62248.1"/>
    <property type="molecule type" value="Genomic_DNA"/>
</dbReference>
<dbReference type="Gene3D" id="3.30.710.10">
    <property type="entry name" value="Potassium Channel Kv1.1, Chain A"/>
    <property type="match status" value="1"/>
</dbReference>
<proteinExistence type="inferred from homology"/>
<comment type="similarity">
    <text evidence="1">Belongs to the mimivirus BTB/WD family.</text>
</comment>
<dbReference type="InterPro" id="IPR000210">
    <property type="entry name" value="BTB/POZ_dom"/>
</dbReference>
<feature type="domain" description="BTB" evidence="2">
    <location>
        <begin position="16"/>
        <end position="86"/>
    </location>
</feature>
<dbReference type="Pfam" id="PF00651">
    <property type="entry name" value="BTB"/>
    <property type="match status" value="1"/>
</dbReference>
<reference evidence="3" key="1">
    <citation type="submission" date="2011-10" db="EMBL/GenBank/DDBJ databases">
        <title>Provirophages and transpovirons: unique mobilome of giant viruses.</title>
        <authorList>
            <person name="Desnues C."/>
            <person name="LaScola B."/>
            <person name="Yutin N."/>
            <person name="Fournous G."/>
            <person name="Koonin E."/>
            <person name="Raoult D."/>
        </authorList>
    </citation>
    <scope>NUCLEOTIDE SEQUENCE</scope>
    <source>
        <strain evidence="3">Mv13-mv</strain>
    </source>
</reference>
<dbReference type="CDD" id="cd18186">
    <property type="entry name" value="BTB_POZ_ZBTB_KLHL-like"/>
    <property type="match status" value="1"/>
</dbReference>
<dbReference type="InterPro" id="IPR036322">
    <property type="entry name" value="WD40_repeat_dom_sf"/>
</dbReference>
<sequence length="271" mass="31912">MDHLPLSTLFNSDIFSDLIIDLVDNNSMTTLNVHKSILYLGCPYFRSMFNGFSEASSSRITINVPNVEVTCDIIQSFYRIPIKDKNHWKYQLNMFYCKDFLNMKTTFPQEINIPENEFDELIEFVTGVGFNKDTTKLIIQNIPKTYDFTKLLTLSKKLDCDHDEYTRLIARHMPESYNFNELSKDLIKDIWKIVDTYYILLISCKNIKIINPKGEIYRTINSSSSINNICYFENSHLIAYCDYDCVYIYDIELDKHISKKNTIYFTLKLIK</sequence>
<dbReference type="SUPFAM" id="SSF50978">
    <property type="entry name" value="WD40 repeat-like"/>
    <property type="match status" value="1"/>
</dbReference>
<protein>
    <submittedName>
        <fullName evidence="3">Putative BTB_POZ domain-containing protein</fullName>
    </submittedName>
</protein>
<evidence type="ECO:0000256" key="1">
    <source>
        <dbReference type="ARBA" id="ARBA00006497"/>
    </source>
</evidence>
<dbReference type="InterPro" id="IPR011333">
    <property type="entry name" value="SKP1/BTB/POZ_sf"/>
</dbReference>
<accession>H2ECX5</accession>
<evidence type="ECO:0000259" key="2">
    <source>
        <dbReference type="PROSITE" id="PS50097"/>
    </source>
</evidence>
<gene>
    <name evidence="3" type="ORF">mv_L43</name>
</gene>
<evidence type="ECO:0000313" key="3">
    <source>
        <dbReference type="EMBL" id="AEX62248.1"/>
    </source>
</evidence>
<dbReference type="SUPFAM" id="SSF54695">
    <property type="entry name" value="POZ domain"/>
    <property type="match status" value="1"/>
</dbReference>
<dbReference type="PROSITE" id="PS50097">
    <property type="entry name" value="BTB"/>
    <property type="match status" value="1"/>
</dbReference>
<name>H2ECX5_9VIRU</name>
<organism evidence="3">
    <name type="scientific">Moumouvirus sp. 'Monve'</name>
    <dbReference type="NCBI Taxonomy" id="1128131"/>
    <lineage>
        <taxon>Viruses</taxon>
        <taxon>Varidnaviria</taxon>
        <taxon>Bamfordvirae</taxon>
        <taxon>Nucleocytoviricota</taxon>
        <taxon>Megaviricetes</taxon>
        <taxon>Imitervirales</taxon>
        <taxon>Mimiviridae</taxon>
        <taxon>Megamimivirinae</taxon>
        <taxon>Moumouvirus</taxon>
    </lineage>
</organism>